<evidence type="ECO:0000259" key="2">
    <source>
        <dbReference type="Pfam" id="PF01326"/>
    </source>
</evidence>
<feature type="non-terminal residue" evidence="3">
    <location>
        <position position="1"/>
    </location>
</feature>
<dbReference type="Pfam" id="PF01326">
    <property type="entry name" value="PPDK_N"/>
    <property type="match status" value="1"/>
</dbReference>
<reference evidence="3" key="1">
    <citation type="submission" date="2020-08" db="EMBL/GenBank/DDBJ databases">
        <title>Multicomponent nature underlies the extraordinary mechanical properties of spider dragline silk.</title>
        <authorList>
            <person name="Kono N."/>
            <person name="Nakamura H."/>
            <person name="Mori M."/>
            <person name="Yoshida Y."/>
            <person name="Ohtoshi R."/>
            <person name="Malay A.D."/>
            <person name="Moran D.A.P."/>
            <person name="Tomita M."/>
            <person name="Numata K."/>
            <person name="Arakawa K."/>
        </authorList>
    </citation>
    <scope>NUCLEOTIDE SEQUENCE</scope>
</reference>
<organism evidence="3 4">
    <name type="scientific">Nephila pilipes</name>
    <name type="common">Giant wood spider</name>
    <name type="synonym">Nephila maculata</name>
    <dbReference type="NCBI Taxonomy" id="299642"/>
    <lineage>
        <taxon>Eukaryota</taxon>
        <taxon>Metazoa</taxon>
        <taxon>Ecdysozoa</taxon>
        <taxon>Arthropoda</taxon>
        <taxon>Chelicerata</taxon>
        <taxon>Arachnida</taxon>
        <taxon>Araneae</taxon>
        <taxon>Araneomorphae</taxon>
        <taxon>Entelegynae</taxon>
        <taxon>Araneoidea</taxon>
        <taxon>Nephilidae</taxon>
        <taxon>Nephila</taxon>
    </lineage>
</organism>
<sequence length="208" mass="22756">SFVELKVKKQRGYGLIMSGEVYNEPKRPEKPLPVTPFPKTVPLTVQFIEEISQFGEISGGKGSSLGKLTKLSKDNEFIVPRGIVVTTAAYQEFLTTKILDTVKYLENVAYGNEPGDLKEACNKVSSIVEKAILSNKICHSIIENLKDIYGDEINHYKFAVRSSATGEDTAAMSAAGQMDTFLGVQGLNEVTILIKIGKSAGFDDIQVF</sequence>
<dbReference type="Gene3D" id="3.30.1490.20">
    <property type="entry name" value="ATP-grasp fold, A domain"/>
    <property type="match status" value="1"/>
</dbReference>
<dbReference type="InterPro" id="IPR013815">
    <property type="entry name" value="ATP_grasp_subdomain_1"/>
</dbReference>
<dbReference type="EMBL" id="BMAW01067696">
    <property type="protein sequence ID" value="GFT61030.1"/>
    <property type="molecule type" value="Genomic_DNA"/>
</dbReference>
<dbReference type="AlphaFoldDB" id="A0A8X6TYM1"/>
<keyword evidence="4" id="KW-1185">Reference proteome</keyword>
<evidence type="ECO:0000313" key="3">
    <source>
        <dbReference type="EMBL" id="GFT61030.1"/>
    </source>
</evidence>
<comment type="similarity">
    <text evidence="1">Belongs to the PEP-utilizing enzyme family.</text>
</comment>
<protein>
    <submittedName>
        <fullName evidence="3">Phosphoenolpyruvate synthase</fullName>
    </submittedName>
</protein>
<dbReference type="Proteomes" id="UP000887013">
    <property type="component" value="Unassembled WGS sequence"/>
</dbReference>
<dbReference type="InterPro" id="IPR002192">
    <property type="entry name" value="PPDK_AMP/ATP-bd"/>
</dbReference>
<dbReference type="SUPFAM" id="SSF56059">
    <property type="entry name" value="Glutathione synthetase ATP-binding domain-like"/>
    <property type="match status" value="1"/>
</dbReference>
<dbReference type="InterPro" id="IPR051549">
    <property type="entry name" value="PEP_Utilizing_Enz"/>
</dbReference>
<dbReference type="GO" id="GO:0016301">
    <property type="term" value="F:kinase activity"/>
    <property type="evidence" value="ECO:0007669"/>
    <property type="project" value="InterPro"/>
</dbReference>
<accession>A0A8X6TYM1</accession>
<evidence type="ECO:0000313" key="4">
    <source>
        <dbReference type="Proteomes" id="UP000887013"/>
    </source>
</evidence>
<dbReference type="GO" id="GO:0005524">
    <property type="term" value="F:ATP binding"/>
    <property type="evidence" value="ECO:0007669"/>
    <property type="project" value="InterPro"/>
</dbReference>
<gene>
    <name evidence="3" type="primary">pps_3</name>
    <name evidence="3" type="ORF">NPIL_68081</name>
</gene>
<name>A0A8X6TYM1_NEPPI</name>
<dbReference type="OrthoDB" id="6433137at2759"/>
<evidence type="ECO:0000256" key="1">
    <source>
        <dbReference type="ARBA" id="ARBA00007837"/>
    </source>
</evidence>
<comment type="caution">
    <text evidence="3">The sequence shown here is derived from an EMBL/GenBank/DDBJ whole genome shotgun (WGS) entry which is preliminary data.</text>
</comment>
<proteinExistence type="inferred from homology"/>
<dbReference type="PANTHER" id="PTHR43615">
    <property type="entry name" value="PHOSPHOENOLPYRUVATE SYNTHASE-RELATED"/>
    <property type="match status" value="1"/>
</dbReference>
<dbReference type="PANTHER" id="PTHR43615:SF1">
    <property type="entry name" value="PPDK_N DOMAIN-CONTAINING PROTEIN"/>
    <property type="match status" value="1"/>
</dbReference>
<feature type="domain" description="Pyruvate phosphate dikinase AMP/ATP-binding" evidence="2">
    <location>
        <begin position="58"/>
        <end position="191"/>
    </location>
</feature>